<dbReference type="EMBL" id="JBFXLS010000010">
    <property type="protein sequence ID" value="KAL2831220.1"/>
    <property type="molecule type" value="Genomic_DNA"/>
</dbReference>
<comment type="caution">
    <text evidence="2">The sequence shown here is derived from an EMBL/GenBank/DDBJ whole genome shotgun (WGS) entry which is preliminary data.</text>
</comment>
<feature type="domain" description="SET" evidence="1">
    <location>
        <begin position="26"/>
        <end position="259"/>
    </location>
</feature>
<dbReference type="Gene3D" id="3.90.1410.10">
    <property type="entry name" value="set domain protein methyltransferase, domain 1"/>
    <property type="match status" value="1"/>
</dbReference>
<proteinExistence type="predicted"/>
<evidence type="ECO:0000259" key="1">
    <source>
        <dbReference type="PROSITE" id="PS50280"/>
    </source>
</evidence>
<dbReference type="SUPFAM" id="SSF82199">
    <property type="entry name" value="SET domain"/>
    <property type="match status" value="1"/>
</dbReference>
<name>A0ABR4ITW9_9EURO</name>
<dbReference type="SMART" id="SM00317">
    <property type="entry name" value="SET"/>
    <property type="match status" value="1"/>
</dbReference>
<dbReference type="PROSITE" id="PS50280">
    <property type="entry name" value="SET"/>
    <property type="match status" value="1"/>
</dbReference>
<accession>A0ABR4ITW9</accession>
<reference evidence="2 3" key="1">
    <citation type="submission" date="2024-07" db="EMBL/GenBank/DDBJ databases">
        <title>Section-level genome sequencing and comparative genomics of Aspergillus sections Usti and Cavernicolus.</title>
        <authorList>
            <consortium name="Lawrence Berkeley National Laboratory"/>
            <person name="Nybo J.L."/>
            <person name="Vesth T.C."/>
            <person name="Theobald S."/>
            <person name="Frisvad J.C."/>
            <person name="Larsen T.O."/>
            <person name="Kjaerboelling I."/>
            <person name="Rothschild-Mancinelli K."/>
            <person name="Lyhne E.K."/>
            <person name="Kogle M.E."/>
            <person name="Barry K."/>
            <person name="Clum A."/>
            <person name="Na H."/>
            <person name="Ledsgaard L."/>
            <person name="Lin J."/>
            <person name="Lipzen A."/>
            <person name="Kuo A."/>
            <person name="Riley R."/>
            <person name="Mondo S."/>
            <person name="LaButti K."/>
            <person name="Haridas S."/>
            <person name="Pangalinan J."/>
            <person name="Salamov A.A."/>
            <person name="Simmons B.A."/>
            <person name="Magnuson J.K."/>
            <person name="Chen J."/>
            <person name="Drula E."/>
            <person name="Henrissat B."/>
            <person name="Wiebenga A."/>
            <person name="Lubbers R.J."/>
            <person name="Gomes A.C."/>
            <person name="Makela M.R."/>
            <person name="Stajich J."/>
            <person name="Grigoriev I.V."/>
            <person name="Mortensen U.H."/>
            <person name="De vries R.P."/>
            <person name="Baker S.E."/>
            <person name="Andersen M.R."/>
        </authorList>
    </citation>
    <scope>NUCLEOTIDE SEQUENCE [LARGE SCALE GENOMIC DNA]</scope>
    <source>
        <strain evidence="2 3">CBS 600.67</strain>
    </source>
</reference>
<keyword evidence="3" id="KW-1185">Reference proteome</keyword>
<dbReference type="InterPro" id="IPR046341">
    <property type="entry name" value="SET_dom_sf"/>
</dbReference>
<evidence type="ECO:0000313" key="3">
    <source>
        <dbReference type="Proteomes" id="UP001610335"/>
    </source>
</evidence>
<organism evidence="2 3">
    <name type="scientific">Aspergillus cavernicola</name>
    <dbReference type="NCBI Taxonomy" id="176166"/>
    <lineage>
        <taxon>Eukaryota</taxon>
        <taxon>Fungi</taxon>
        <taxon>Dikarya</taxon>
        <taxon>Ascomycota</taxon>
        <taxon>Pezizomycotina</taxon>
        <taxon>Eurotiomycetes</taxon>
        <taxon>Eurotiomycetidae</taxon>
        <taxon>Eurotiales</taxon>
        <taxon>Aspergillaceae</taxon>
        <taxon>Aspergillus</taxon>
        <taxon>Aspergillus subgen. Nidulantes</taxon>
    </lineage>
</organism>
<sequence>MKPDWWPGEKHELFTQWAVSQGIIVNGVGPARFPGRGLGMIALRVIQKDEAIVKVPRQVMLTVEAIPSSFTNSFPGGTPAHALLSAFLCNGAPEDLEPYEIWRKTWPSRKDLEDCMPILWPETFIPGSTIPLPPSISGRWKSVRKKDFKFEFESPHQNILAQQERRLRNAWDSVVAVFPQTDWETFSYHWLIVNTRSFFYLMPGQEPPEDRNDAMALLPFADYFNHSDVACNVKFDGHEYVFRATKTYELGEEIFMSYGSHPNDFLYTEYGFYLEANDCETLYLDDIIFQDISSSHQEELNFQQYYGNYQATATGVCYRTEIAACIKYMLLKDWQNYVLGYSTRGVDAKKSADIIRGWIGTYKGEADAVIDELENIGLSRVAREHQGKVQMLLKRWRQIKDLCVMALETVSC</sequence>
<dbReference type="PANTHER" id="PTHR13271">
    <property type="entry name" value="UNCHARACTERIZED PUTATIVE METHYLTRANSFERASE"/>
    <property type="match status" value="1"/>
</dbReference>
<gene>
    <name evidence="2" type="ORF">BDW59DRAFT_8653</name>
</gene>
<protein>
    <recommendedName>
        <fullName evidence="1">SET domain-containing protein</fullName>
    </recommendedName>
</protein>
<dbReference type="InterPro" id="IPR050600">
    <property type="entry name" value="SETD3_SETD6_MTase"/>
</dbReference>
<dbReference type="Proteomes" id="UP001610335">
    <property type="component" value="Unassembled WGS sequence"/>
</dbReference>
<evidence type="ECO:0000313" key="2">
    <source>
        <dbReference type="EMBL" id="KAL2831220.1"/>
    </source>
</evidence>
<dbReference type="Pfam" id="PF00856">
    <property type="entry name" value="SET"/>
    <property type="match status" value="1"/>
</dbReference>
<dbReference type="InterPro" id="IPR001214">
    <property type="entry name" value="SET_dom"/>
</dbReference>
<dbReference type="PANTHER" id="PTHR13271:SF137">
    <property type="entry name" value="SET DOMAIN-CONTAINING PROTEIN"/>
    <property type="match status" value="1"/>
</dbReference>